<dbReference type="InterPro" id="IPR050542">
    <property type="entry name" value="Glycosyl_Hydrlase18_Chitinase"/>
</dbReference>
<dbReference type="PANTHER" id="PTHR45708">
    <property type="entry name" value="ENDOCHITINASE"/>
    <property type="match status" value="1"/>
</dbReference>
<name>A0A9W8CM96_9FUNG</name>
<sequence>MDGFPNILLNFANACEDYFEGTGILHCPKIAQDIKYCQSKGKAVVLSMGGASGAYGFSSNKEGADFADVVWNMFFKGESDKRPFDNAVLDGIDLDIEGGAPTGYSAFIKRLRAHYATDPDNKYYIAAAPQCPFPDAYLGSTLNNAWFDMVFVQFYNNYCGVNTYPGWFNFKDWDNWAKNESKNKDVKVFIGRAHNAQNQLRDVISKAMHCVLEPVTGKERMLKTHA</sequence>
<comment type="catalytic activity">
    <reaction evidence="1">
        <text>Random endo-hydrolysis of N-acetyl-beta-D-glucosaminide (1-&gt;4)-beta-linkages in chitin and chitodextrins.</text>
        <dbReference type="EC" id="3.2.1.14"/>
    </reaction>
</comment>
<dbReference type="Pfam" id="PF00704">
    <property type="entry name" value="Glyco_hydro_18"/>
    <property type="match status" value="1"/>
</dbReference>
<dbReference type="PANTHER" id="PTHR45708:SF49">
    <property type="entry name" value="ENDOCHITINASE"/>
    <property type="match status" value="1"/>
</dbReference>
<dbReference type="Proteomes" id="UP001145021">
    <property type="component" value="Unassembled WGS sequence"/>
</dbReference>
<feature type="domain" description="GH18" evidence="10">
    <location>
        <begin position="1"/>
        <end position="226"/>
    </location>
</feature>
<dbReference type="InterPro" id="IPR001579">
    <property type="entry name" value="Glyco_hydro_18_chit_AS"/>
</dbReference>
<evidence type="ECO:0000313" key="12">
    <source>
        <dbReference type="Proteomes" id="UP001145021"/>
    </source>
</evidence>
<evidence type="ECO:0000256" key="7">
    <source>
        <dbReference type="ARBA" id="ARBA00023326"/>
    </source>
</evidence>
<evidence type="ECO:0000256" key="9">
    <source>
        <dbReference type="RuleBase" id="RU004453"/>
    </source>
</evidence>
<dbReference type="PROSITE" id="PS51910">
    <property type="entry name" value="GH18_2"/>
    <property type="match status" value="1"/>
</dbReference>
<evidence type="ECO:0000256" key="2">
    <source>
        <dbReference type="ARBA" id="ARBA00012729"/>
    </source>
</evidence>
<evidence type="ECO:0000256" key="3">
    <source>
        <dbReference type="ARBA" id="ARBA00022801"/>
    </source>
</evidence>
<keyword evidence="12" id="KW-1185">Reference proteome</keyword>
<evidence type="ECO:0000256" key="6">
    <source>
        <dbReference type="ARBA" id="ARBA00023295"/>
    </source>
</evidence>
<dbReference type="InterPro" id="IPR001223">
    <property type="entry name" value="Glyco_hydro18_cat"/>
</dbReference>
<evidence type="ECO:0000259" key="10">
    <source>
        <dbReference type="PROSITE" id="PS51910"/>
    </source>
</evidence>
<reference evidence="11" key="1">
    <citation type="submission" date="2022-07" db="EMBL/GenBank/DDBJ databases">
        <title>Phylogenomic reconstructions and comparative analyses of Kickxellomycotina fungi.</title>
        <authorList>
            <person name="Reynolds N.K."/>
            <person name="Stajich J.E."/>
            <person name="Barry K."/>
            <person name="Grigoriev I.V."/>
            <person name="Crous P."/>
            <person name="Smith M.E."/>
        </authorList>
    </citation>
    <scope>NUCLEOTIDE SEQUENCE</scope>
    <source>
        <strain evidence="11">NBRC 105413</strain>
    </source>
</reference>
<dbReference type="GO" id="GO:0005576">
    <property type="term" value="C:extracellular region"/>
    <property type="evidence" value="ECO:0007669"/>
    <property type="project" value="TreeGrafter"/>
</dbReference>
<dbReference type="EMBL" id="JANBOH010000031">
    <property type="protein sequence ID" value="KAJ1647397.1"/>
    <property type="molecule type" value="Genomic_DNA"/>
</dbReference>
<dbReference type="InterPro" id="IPR017853">
    <property type="entry name" value="GH"/>
</dbReference>
<dbReference type="GO" id="GO:0000272">
    <property type="term" value="P:polysaccharide catabolic process"/>
    <property type="evidence" value="ECO:0007669"/>
    <property type="project" value="UniProtKB-KW"/>
</dbReference>
<accession>A0A9W8CM96</accession>
<comment type="similarity">
    <text evidence="9">Belongs to the glycosyl hydrolase 18 family.</text>
</comment>
<keyword evidence="3 8" id="KW-0378">Hydrolase</keyword>
<keyword evidence="6 8" id="KW-0326">Glycosidase</keyword>
<evidence type="ECO:0000256" key="4">
    <source>
        <dbReference type="ARBA" id="ARBA00023024"/>
    </source>
</evidence>
<keyword evidence="7" id="KW-0624">Polysaccharide degradation</keyword>
<dbReference type="SUPFAM" id="SSF51445">
    <property type="entry name" value="(Trans)glycosidases"/>
    <property type="match status" value="1"/>
</dbReference>
<organism evidence="11 12">
    <name type="scientific">Coemansia asiatica</name>
    <dbReference type="NCBI Taxonomy" id="1052880"/>
    <lineage>
        <taxon>Eukaryota</taxon>
        <taxon>Fungi</taxon>
        <taxon>Fungi incertae sedis</taxon>
        <taxon>Zoopagomycota</taxon>
        <taxon>Kickxellomycotina</taxon>
        <taxon>Kickxellomycetes</taxon>
        <taxon>Kickxellales</taxon>
        <taxon>Kickxellaceae</taxon>
        <taxon>Coemansia</taxon>
    </lineage>
</organism>
<proteinExistence type="inferred from homology"/>
<evidence type="ECO:0000256" key="1">
    <source>
        <dbReference type="ARBA" id="ARBA00000822"/>
    </source>
</evidence>
<dbReference type="PROSITE" id="PS01095">
    <property type="entry name" value="GH18_1"/>
    <property type="match status" value="1"/>
</dbReference>
<evidence type="ECO:0000313" key="11">
    <source>
        <dbReference type="EMBL" id="KAJ1647397.1"/>
    </source>
</evidence>
<dbReference type="GO" id="GO:0006032">
    <property type="term" value="P:chitin catabolic process"/>
    <property type="evidence" value="ECO:0007669"/>
    <property type="project" value="UniProtKB-KW"/>
</dbReference>
<keyword evidence="4" id="KW-0146">Chitin degradation</keyword>
<evidence type="ECO:0000256" key="8">
    <source>
        <dbReference type="RuleBase" id="RU000489"/>
    </source>
</evidence>
<comment type="caution">
    <text evidence="11">The sequence shown here is derived from an EMBL/GenBank/DDBJ whole genome shotgun (WGS) entry which is preliminary data.</text>
</comment>
<protein>
    <recommendedName>
        <fullName evidence="2">chitinase</fullName>
        <ecNumber evidence="2">3.2.1.14</ecNumber>
    </recommendedName>
</protein>
<evidence type="ECO:0000256" key="5">
    <source>
        <dbReference type="ARBA" id="ARBA00023277"/>
    </source>
</evidence>
<gene>
    <name evidence="11" type="primary">CHT2_2</name>
    <name evidence="11" type="ORF">LPJ64_001239</name>
</gene>
<dbReference type="GO" id="GO:0008843">
    <property type="term" value="F:endochitinase activity"/>
    <property type="evidence" value="ECO:0007669"/>
    <property type="project" value="UniProtKB-EC"/>
</dbReference>
<dbReference type="Gene3D" id="3.20.20.80">
    <property type="entry name" value="Glycosidases"/>
    <property type="match status" value="1"/>
</dbReference>
<dbReference type="AlphaFoldDB" id="A0A9W8CM96"/>
<dbReference type="EC" id="3.2.1.14" evidence="2"/>
<keyword evidence="5" id="KW-0119">Carbohydrate metabolism</keyword>